<evidence type="ECO:0000256" key="1">
    <source>
        <dbReference type="ARBA" id="ARBA00001946"/>
    </source>
</evidence>
<dbReference type="GO" id="GO:0046872">
    <property type="term" value="F:metal ion binding"/>
    <property type="evidence" value="ECO:0007669"/>
    <property type="project" value="UniProtKB-KW"/>
</dbReference>
<keyword evidence="12" id="KW-1208">Phospholipid metabolism</keyword>
<keyword evidence="5" id="KW-0479">Metal-binding</keyword>
<comment type="similarity">
    <text evidence="2">Belongs to the diacylglycerol/lipid kinase family.</text>
</comment>
<dbReference type="Gene3D" id="3.40.50.10330">
    <property type="entry name" value="Probable inorganic polyphosphate/atp-NAD kinase, domain 1"/>
    <property type="match status" value="1"/>
</dbReference>
<dbReference type="GO" id="GO:0005886">
    <property type="term" value="C:plasma membrane"/>
    <property type="evidence" value="ECO:0007669"/>
    <property type="project" value="TreeGrafter"/>
</dbReference>
<evidence type="ECO:0000313" key="15">
    <source>
        <dbReference type="Proteomes" id="UP000034166"/>
    </source>
</evidence>
<dbReference type="RefSeq" id="WP_046523508.1">
    <property type="nucleotide sequence ID" value="NZ_LAYY01000008.1"/>
</dbReference>
<dbReference type="SMART" id="SM00046">
    <property type="entry name" value="DAGKc"/>
    <property type="match status" value="1"/>
</dbReference>
<dbReference type="Pfam" id="PF00781">
    <property type="entry name" value="DAGK_cat"/>
    <property type="match status" value="1"/>
</dbReference>
<evidence type="ECO:0000256" key="8">
    <source>
        <dbReference type="ARBA" id="ARBA00022840"/>
    </source>
</evidence>
<dbReference type="Pfam" id="PF19279">
    <property type="entry name" value="YegS_C"/>
    <property type="match status" value="1"/>
</dbReference>
<comment type="cofactor">
    <cofactor evidence="1">
        <name>Mg(2+)</name>
        <dbReference type="ChEBI" id="CHEBI:18420"/>
    </cofactor>
</comment>
<dbReference type="Gene3D" id="2.60.200.40">
    <property type="match status" value="1"/>
</dbReference>
<dbReference type="InterPro" id="IPR045540">
    <property type="entry name" value="YegS/DAGK_C"/>
</dbReference>
<dbReference type="NCBIfam" id="TIGR00147">
    <property type="entry name" value="YegS/Rv2252/BmrU family lipid kinase"/>
    <property type="match status" value="1"/>
</dbReference>
<evidence type="ECO:0000256" key="12">
    <source>
        <dbReference type="ARBA" id="ARBA00023264"/>
    </source>
</evidence>
<dbReference type="EMBL" id="LAYY01000008">
    <property type="protein sequence ID" value="KKK38403.1"/>
    <property type="molecule type" value="Genomic_DNA"/>
</dbReference>
<dbReference type="PATRIC" id="fig|1408103.3.peg.2121"/>
<dbReference type="PANTHER" id="PTHR12358:SF106">
    <property type="entry name" value="LIPID KINASE YEGS"/>
    <property type="match status" value="1"/>
</dbReference>
<name>A0A0M2SW67_9BACI</name>
<proteinExistence type="inferred from homology"/>
<evidence type="ECO:0000256" key="7">
    <source>
        <dbReference type="ARBA" id="ARBA00022777"/>
    </source>
</evidence>
<dbReference type="InterPro" id="IPR017438">
    <property type="entry name" value="ATP-NAD_kinase_N"/>
</dbReference>
<dbReference type="PANTHER" id="PTHR12358">
    <property type="entry name" value="SPHINGOSINE KINASE"/>
    <property type="match status" value="1"/>
</dbReference>
<keyword evidence="15" id="KW-1185">Reference proteome</keyword>
<dbReference type="PROSITE" id="PS50146">
    <property type="entry name" value="DAGK"/>
    <property type="match status" value="1"/>
</dbReference>
<dbReference type="GO" id="GO:0008654">
    <property type="term" value="P:phospholipid biosynthetic process"/>
    <property type="evidence" value="ECO:0007669"/>
    <property type="project" value="UniProtKB-KW"/>
</dbReference>
<evidence type="ECO:0000259" key="13">
    <source>
        <dbReference type="PROSITE" id="PS50146"/>
    </source>
</evidence>
<evidence type="ECO:0000256" key="5">
    <source>
        <dbReference type="ARBA" id="ARBA00022723"/>
    </source>
</evidence>
<reference evidence="14 15" key="1">
    <citation type="submission" date="2015-04" db="EMBL/GenBank/DDBJ databases">
        <title>Taxonomic description and genome sequence of Bacillus campisalis sp. nov., a novel member of the genus Bacillus isolated from solar saltern.</title>
        <authorList>
            <person name="Mathan Kumar R."/>
            <person name="Kaur G."/>
            <person name="Kumar A."/>
            <person name="Singh N.K."/>
            <person name="Kaur N."/>
            <person name="Kumar N."/>
            <person name="Mayilraj S."/>
        </authorList>
    </citation>
    <scope>NUCLEOTIDE SEQUENCE [LARGE SCALE GENOMIC DNA]</scope>
    <source>
        <strain evidence="14 15">SA2-6</strain>
    </source>
</reference>
<evidence type="ECO:0000256" key="4">
    <source>
        <dbReference type="ARBA" id="ARBA00022679"/>
    </source>
</evidence>
<keyword evidence="10" id="KW-0443">Lipid metabolism</keyword>
<dbReference type="InterPro" id="IPR001206">
    <property type="entry name" value="Diacylglycerol_kinase_cat_dom"/>
</dbReference>
<keyword evidence="3" id="KW-0444">Lipid biosynthesis</keyword>
<comment type="caution">
    <text evidence="14">The sequence shown here is derived from an EMBL/GenBank/DDBJ whole genome shotgun (WGS) entry which is preliminary data.</text>
</comment>
<dbReference type="GO" id="GO:0005524">
    <property type="term" value="F:ATP binding"/>
    <property type="evidence" value="ECO:0007669"/>
    <property type="project" value="UniProtKB-KW"/>
</dbReference>
<evidence type="ECO:0000256" key="9">
    <source>
        <dbReference type="ARBA" id="ARBA00022842"/>
    </source>
</evidence>
<dbReference type="AlphaFoldDB" id="A0A0M2SW67"/>
<dbReference type="SUPFAM" id="SSF111331">
    <property type="entry name" value="NAD kinase/diacylglycerol kinase-like"/>
    <property type="match status" value="1"/>
</dbReference>
<dbReference type="OrthoDB" id="9786026at2"/>
<keyword evidence="4" id="KW-0808">Transferase</keyword>
<accession>A0A0M2SW67</accession>
<evidence type="ECO:0000256" key="10">
    <source>
        <dbReference type="ARBA" id="ARBA00023098"/>
    </source>
</evidence>
<feature type="domain" description="DAGKc" evidence="13">
    <location>
        <begin position="1"/>
        <end position="137"/>
    </location>
</feature>
<sequence>MERLYFIVNLQAKNGHCRKVWEKLEKEMGKQKIDYHAFFTEYSGHAADLADSIGRNEGNNPVLLIAVGGDGTIHEAANGAAGHPHLCLGFIPGGSGNDFSRGYAIPGSPMQALGLALRNHRPQDFHAIDAGKLSLDGRDIYFVNNMGAGFDAHVAKESNQTRMKAMLNHLGMGRLVYIFILIKELIGYQQTDLELKVDGVQYFYKKVWFVTVSNQKYYGGGMNIAPDASPDDGLLDITVVHNLAKWKLLLVFITVFWGGHIRFREVSSLRGKEIFIETERPVAVHADGEEAGTTPLGVKVQEQALKILTERQALIERAG</sequence>
<gene>
    <name evidence="14" type="ORF">WQ57_09460</name>
</gene>
<evidence type="ECO:0000256" key="6">
    <source>
        <dbReference type="ARBA" id="ARBA00022741"/>
    </source>
</evidence>
<dbReference type="InterPro" id="IPR005218">
    <property type="entry name" value="Diacylglycerol/lipid_kinase"/>
</dbReference>
<keyword evidence="7 14" id="KW-0418">Kinase</keyword>
<evidence type="ECO:0000256" key="11">
    <source>
        <dbReference type="ARBA" id="ARBA00023209"/>
    </source>
</evidence>
<keyword evidence="11" id="KW-0594">Phospholipid biosynthesis</keyword>
<evidence type="ECO:0000313" key="14">
    <source>
        <dbReference type="EMBL" id="KKK38403.1"/>
    </source>
</evidence>
<keyword evidence="8" id="KW-0067">ATP-binding</keyword>
<dbReference type="InterPro" id="IPR050187">
    <property type="entry name" value="Lipid_Phosphate_FormReg"/>
</dbReference>
<dbReference type="InterPro" id="IPR016064">
    <property type="entry name" value="NAD/diacylglycerol_kinase_sf"/>
</dbReference>
<organism evidence="14 15">
    <name type="scientific">Mesobacillus campisalis</name>
    <dbReference type="NCBI Taxonomy" id="1408103"/>
    <lineage>
        <taxon>Bacteria</taxon>
        <taxon>Bacillati</taxon>
        <taxon>Bacillota</taxon>
        <taxon>Bacilli</taxon>
        <taxon>Bacillales</taxon>
        <taxon>Bacillaceae</taxon>
        <taxon>Mesobacillus</taxon>
    </lineage>
</organism>
<dbReference type="Proteomes" id="UP000034166">
    <property type="component" value="Unassembled WGS sequence"/>
</dbReference>
<protein>
    <submittedName>
        <fullName evidence="14">Diacylglycerol kinase</fullName>
    </submittedName>
</protein>
<keyword evidence="6" id="KW-0547">Nucleotide-binding</keyword>
<keyword evidence="9" id="KW-0460">Magnesium</keyword>
<dbReference type="GO" id="GO:0016301">
    <property type="term" value="F:kinase activity"/>
    <property type="evidence" value="ECO:0007669"/>
    <property type="project" value="UniProtKB-KW"/>
</dbReference>
<evidence type="ECO:0000256" key="3">
    <source>
        <dbReference type="ARBA" id="ARBA00022516"/>
    </source>
</evidence>
<evidence type="ECO:0000256" key="2">
    <source>
        <dbReference type="ARBA" id="ARBA00005983"/>
    </source>
</evidence>